<reference evidence="2 3" key="1">
    <citation type="submission" date="2016-10" db="EMBL/GenBank/DDBJ databases">
        <authorList>
            <person name="de Groot N.N."/>
        </authorList>
    </citation>
    <scope>NUCLEOTIDE SEQUENCE [LARGE SCALE GENOMIC DNA]</scope>
    <source>
        <strain evidence="2 3">DSM 1283</strain>
    </source>
</reference>
<dbReference type="EMBL" id="FOWD01000011">
    <property type="protein sequence ID" value="SFO16674.1"/>
    <property type="molecule type" value="Genomic_DNA"/>
</dbReference>
<dbReference type="Proteomes" id="UP000198806">
    <property type="component" value="Unassembled WGS sequence"/>
</dbReference>
<organism evidence="2 3">
    <name type="scientific">Anaerocolumna aminovalerica</name>
    <dbReference type="NCBI Taxonomy" id="1527"/>
    <lineage>
        <taxon>Bacteria</taxon>
        <taxon>Bacillati</taxon>
        <taxon>Bacillota</taxon>
        <taxon>Clostridia</taxon>
        <taxon>Lachnospirales</taxon>
        <taxon>Lachnospiraceae</taxon>
        <taxon>Anaerocolumna</taxon>
    </lineage>
</organism>
<dbReference type="InterPro" id="IPR014245">
    <property type="entry name" value="Spore_III_AF"/>
</dbReference>
<accession>A0A1I5EYU1</accession>
<feature type="transmembrane region" description="Helical" evidence="1">
    <location>
        <begin position="33"/>
        <end position="51"/>
    </location>
</feature>
<dbReference type="Pfam" id="PF09581">
    <property type="entry name" value="Spore_III_AF"/>
    <property type="match status" value="1"/>
</dbReference>
<sequence>MNEVYSWVKNIIIFLVLSTIVNNLLGKSTYKKYINLITGIILVILVISPLFKLFDLDKSLEYYMSTNFFVAETENINKVLLDSEQEQKNRILAEYKERINEQISSLIKNQDLYVIDLNITIDEEPGSVTFGSLKTIDLTAGFKKQKAKDNLSKMEPIEIDKIKIGNEEEDRRTKERDLLTPEEINVKNLLSDFYNMKPDNINISIQE</sequence>
<dbReference type="STRING" id="1527.SAMN04489757_11183"/>
<keyword evidence="3" id="KW-1185">Reference proteome</keyword>
<evidence type="ECO:0000256" key="1">
    <source>
        <dbReference type="SAM" id="Phobius"/>
    </source>
</evidence>
<feature type="transmembrane region" description="Helical" evidence="1">
    <location>
        <begin position="6"/>
        <end position="26"/>
    </location>
</feature>
<proteinExistence type="predicted"/>
<evidence type="ECO:0000313" key="2">
    <source>
        <dbReference type="EMBL" id="SFO16674.1"/>
    </source>
</evidence>
<name>A0A1I5EYU1_9FIRM</name>
<evidence type="ECO:0000313" key="3">
    <source>
        <dbReference type="Proteomes" id="UP000198806"/>
    </source>
</evidence>
<dbReference type="AlphaFoldDB" id="A0A1I5EYU1"/>
<keyword evidence="1" id="KW-1133">Transmembrane helix</keyword>
<keyword evidence="1" id="KW-0472">Membrane</keyword>
<protein>
    <submittedName>
        <fullName evidence="2">Stage III sporulation protein AF</fullName>
    </submittedName>
</protein>
<keyword evidence="1" id="KW-0812">Transmembrane</keyword>
<dbReference type="RefSeq" id="WP_170847934.1">
    <property type="nucleotide sequence ID" value="NZ_BAABFM010000085.1"/>
</dbReference>
<gene>
    <name evidence="2" type="ORF">SAMN04489757_11183</name>
</gene>